<dbReference type="PANTHER" id="PTHR30126">
    <property type="entry name" value="HTH-TYPE TRANSCRIPTIONAL REGULATOR"/>
    <property type="match status" value="1"/>
</dbReference>
<dbReference type="InterPro" id="IPR005119">
    <property type="entry name" value="LysR_subst-bd"/>
</dbReference>
<keyword evidence="7" id="KW-1185">Reference proteome</keyword>
<dbReference type="Gene3D" id="3.40.190.10">
    <property type="entry name" value="Periplasmic binding protein-like II"/>
    <property type="match status" value="2"/>
</dbReference>
<keyword evidence="4" id="KW-0804">Transcription</keyword>
<dbReference type="OrthoDB" id="5297026at2"/>
<evidence type="ECO:0000313" key="7">
    <source>
        <dbReference type="Proteomes" id="UP000243535"/>
    </source>
</evidence>
<dbReference type="Pfam" id="PF03466">
    <property type="entry name" value="LysR_substrate"/>
    <property type="match status" value="1"/>
</dbReference>
<dbReference type="Gene3D" id="1.10.10.10">
    <property type="entry name" value="Winged helix-like DNA-binding domain superfamily/Winged helix DNA-binding domain"/>
    <property type="match status" value="1"/>
</dbReference>
<evidence type="ECO:0000256" key="3">
    <source>
        <dbReference type="ARBA" id="ARBA00023125"/>
    </source>
</evidence>
<dbReference type="PROSITE" id="PS50931">
    <property type="entry name" value="HTH_LYSR"/>
    <property type="match status" value="1"/>
</dbReference>
<dbReference type="NCBIfam" id="NF009327">
    <property type="entry name" value="PRK12684.1"/>
    <property type="match status" value="1"/>
</dbReference>
<evidence type="ECO:0000313" key="6">
    <source>
        <dbReference type="EMBL" id="CUA81906.1"/>
    </source>
</evidence>
<dbReference type="SUPFAM" id="SSF53850">
    <property type="entry name" value="Periplasmic binding protein-like II"/>
    <property type="match status" value="1"/>
</dbReference>
<dbReference type="PANTHER" id="PTHR30126:SF6">
    <property type="entry name" value="HTH-TYPE TRANSCRIPTIONAL REGULATOR CYSB-RELATED"/>
    <property type="match status" value="1"/>
</dbReference>
<dbReference type="InterPro" id="IPR037423">
    <property type="entry name" value="CysB_PBP2"/>
</dbReference>
<accession>A0A0K6GTP2</accession>
<evidence type="ECO:0000256" key="2">
    <source>
        <dbReference type="ARBA" id="ARBA00023015"/>
    </source>
</evidence>
<dbReference type="EMBL" id="CYHA01000001">
    <property type="protein sequence ID" value="CUA81906.1"/>
    <property type="molecule type" value="Genomic_DNA"/>
</dbReference>
<sequence length="308" mass="33883">MNFQQLRIIRETVRQNFNLTEVGNALFTSQSGVSKHIKDLEDELGVALFVRKGKRFLGLTEPGKELLTIVERMLIDAGNVKRLAEQFSQRDAGQLTIATTHTQARYALPRVVAAFREAFPRVHLVLHQASPDELVRLLLAGEADLGIATEAIADVPELVSFPYYSWHHSVVAPPSHPLHRTALTLDSLASYPIVTYHQGFTGRARIDWAFAEAGLTPDIVMAALDADVIKAYVELGLGVGIVASMAVDPTRDTALKVVEGPVLFGHQTARIAVRRGHYLRSFAYRFISLCSPALEEGVVRSALDPARV</sequence>
<dbReference type="GO" id="GO:0019344">
    <property type="term" value="P:cysteine biosynthetic process"/>
    <property type="evidence" value="ECO:0007669"/>
    <property type="project" value="TreeGrafter"/>
</dbReference>
<evidence type="ECO:0000259" key="5">
    <source>
        <dbReference type="PROSITE" id="PS50931"/>
    </source>
</evidence>
<proteinExistence type="inferred from homology"/>
<dbReference type="CDD" id="cd08413">
    <property type="entry name" value="PBP2_CysB_like"/>
    <property type="match status" value="1"/>
</dbReference>
<dbReference type="RefSeq" id="WP_055433324.1">
    <property type="nucleotide sequence ID" value="NZ_CYHA01000001.1"/>
</dbReference>
<protein>
    <submittedName>
        <fullName evidence="6">Transcriptional regulator</fullName>
    </submittedName>
</protein>
<dbReference type="InterPro" id="IPR036390">
    <property type="entry name" value="WH_DNA-bd_sf"/>
</dbReference>
<reference evidence="7" key="1">
    <citation type="submission" date="2015-08" db="EMBL/GenBank/DDBJ databases">
        <authorList>
            <person name="Varghese N."/>
        </authorList>
    </citation>
    <scope>NUCLEOTIDE SEQUENCE [LARGE SCALE GENOMIC DNA]</scope>
    <source>
        <strain evidence="7">DSM 17901</strain>
    </source>
</reference>
<dbReference type="GO" id="GO:0000976">
    <property type="term" value="F:transcription cis-regulatory region binding"/>
    <property type="evidence" value="ECO:0007669"/>
    <property type="project" value="TreeGrafter"/>
</dbReference>
<keyword evidence="2" id="KW-0805">Transcription regulation</keyword>
<evidence type="ECO:0000256" key="1">
    <source>
        <dbReference type="ARBA" id="ARBA00009437"/>
    </source>
</evidence>
<dbReference type="AlphaFoldDB" id="A0A0K6GTP2"/>
<keyword evidence="3" id="KW-0238">DNA-binding</keyword>
<dbReference type="InterPro" id="IPR036388">
    <property type="entry name" value="WH-like_DNA-bd_sf"/>
</dbReference>
<organism evidence="6 7">
    <name type="scientific">Gulbenkiania indica</name>
    <dbReference type="NCBI Taxonomy" id="375574"/>
    <lineage>
        <taxon>Bacteria</taxon>
        <taxon>Pseudomonadati</taxon>
        <taxon>Pseudomonadota</taxon>
        <taxon>Betaproteobacteria</taxon>
        <taxon>Neisseriales</taxon>
        <taxon>Chromobacteriaceae</taxon>
        <taxon>Gulbenkiania</taxon>
    </lineage>
</organism>
<dbReference type="Pfam" id="PF00126">
    <property type="entry name" value="HTH_1"/>
    <property type="match status" value="1"/>
</dbReference>
<evidence type="ECO:0000256" key="4">
    <source>
        <dbReference type="ARBA" id="ARBA00023163"/>
    </source>
</evidence>
<dbReference type="Proteomes" id="UP000243535">
    <property type="component" value="Unassembled WGS sequence"/>
</dbReference>
<comment type="similarity">
    <text evidence="1">Belongs to the LysR transcriptional regulatory family.</text>
</comment>
<gene>
    <name evidence="6" type="ORF">Ga0061063_0753</name>
</gene>
<feature type="domain" description="HTH lysR-type" evidence="5">
    <location>
        <begin position="1"/>
        <end position="59"/>
    </location>
</feature>
<dbReference type="STRING" id="375574.GCA_001418035_00551"/>
<name>A0A0K6GTP2_9NEIS</name>
<dbReference type="SUPFAM" id="SSF46785">
    <property type="entry name" value="Winged helix' DNA-binding domain"/>
    <property type="match status" value="1"/>
</dbReference>
<dbReference type="InterPro" id="IPR000847">
    <property type="entry name" value="LysR_HTH_N"/>
</dbReference>
<dbReference type="GO" id="GO:0003700">
    <property type="term" value="F:DNA-binding transcription factor activity"/>
    <property type="evidence" value="ECO:0007669"/>
    <property type="project" value="InterPro"/>
</dbReference>
<dbReference type="PRINTS" id="PR00039">
    <property type="entry name" value="HTHLYSR"/>
</dbReference>